<dbReference type="EMBL" id="JBEUOH010000006">
    <property type="protein sequence ID" value="KAL0893446.1"/>
    <property type="molecule type" value="Genomic_DNA"/>
</dbReference>
<gene>
    <name evidence="1" type="ORF">ABMA27_015026</name>
</gene>
<evidence type="ECO:0000313" key="2">
    <source>
        <dbReference type="Proteomes" id="UP001549920"/>
    </source>
</evidence>
<sequence length="230" mass="27244">MDSDSEEELILLTAATVCCHILTKKQERKQWMKEWLKKRNQFTHINLLNELTLEPSDWRNYLRMDETTYFKLLKLVTPYIAKRDTNMREAISPHERLTATLRFLASGMSYEELKFPTAISPQRLGVIIPETCKAILRVLKDYMKHVYSLPRDHDNWCVVWRIFIIFIHLCEYIHRSDTVARSEETRYSALSVHFILNTVKKVKILGHTLYRCVDTDSSWTVVKTVSKNIY</sequence>
<keyword evidence="2" id="KW-1185">Reference proteome</keyword>
<proteinExistence type="predicted"/>
<name>A0ABR3IB05_LOXSC</name>
<protein>
    <submittedName>
        <fullName evidence="1">Uncharacterized protein</fullName>
    </submittedName>
</protein>
<reference evidence="1 2" key="1">
    <citation type="submission" date="2024-06" db="EMBL/GenBank/DDBJ databases">
        <title>A chromosome-level genome assembly of beet webworm, Loxostege sticticalis.</title>
        <authorList>
            <person name="Zhang Y."/>
        </authorList>
    </citation>
    <scope>NUCLEOTIDE SEQUENCE [LARGE SCALE GENOMIC DNA]</scope>
    <source>
        <strain evidence="1">AQ026</strain>
        <tissue evidence="1">Whole body</tissue>
    </source>
</reference>
<comment type="caution">
    <text evidence="1">The sequence shown here is derived from an EMBL/GenBank/DDBJ whole genome shotgun (WGS) entry which is preliminary data.</text>
</comment>
<accession>A0ABR3IB05</accession>
<evidence type="ECO:0000313" key="1">
    <source>
        <dbReference type="EMBL" id="KAL0893446.1"/>
    </source>
</evidence>
<organism evidence="1 2">
    <name type="scientific">Loxostege sticticalis</name>
    <name type="common">Beet webworm moth</name>
    <dbReference type="NCBI Taxonomy" id="481309"/>
    <lineage>
        <taxon>Eukaryota</taxon>
        <taxon>Metazoa</taxon>
        <taxon>Ecdysozoa</taxon>
        <taxon>Arthropoda</taxon>
        <taxon>Hexapoda</taxon>
        <taxon>Insecta</taxon>
        <taxon>Pterygota</taxon>
        <taxon>Neoptera</taxon>
        <taxon>Endopterygota</taxon>
        <taxon>Lepidoptera</taxon>
        <taxon>Glossata</taxon>
        <taxon>Ditrysia</taxon>
        <taxon>Pyraloidea</taxon>
        <taxon>Crambidae</taxon>
        <taxon>Pyraustinae</taxon>
        <taxon>Loxostege</taxon>
    </lineage>
</organism>
<dbReference type="Proteomes" id="UP001549920">
    <property type="component" value="Unassembled WGS sequence"/>
</dbReference>